<sequence length="342" mass="36839">MFKKIIICFLAGLLFFVWLIPPPSAAASSSSNQLIIINKSNNQLAFYENNTHMRTFSVATGRSANLTPEGNFRIVNKIINRPYYKGNIPGGHPSNPLGNRWLGINANGTNGNTYAIHGNNNSSSIGTYASAGCVRMHNNEVKWLYDKVKVNTPVVIVSSSKSFNSIAKANGYSLDGKSSSVPVTSAVTLRRGSRGTSVKQLQEQLTKLGYNTRGVDGIFGPGTESAVKKFQKDKKLAVDGVVGPQTRTAVYNSKTTGTKSSTAKKNSGSTSASQVQQATIRQGSRGAAVTELQKSLRQKGYKITSVDGIFGPETNNAVRKFQRDKKLSVDGIVGPQTWKALK</sequence>
<dbReference type="InterPro" id="IPR036365">
    <property type="entry name" value="PGBD-like_sf"/>
</dbReference>
<dbReference type="GO" id="GO:0018104">
    <property type="term" value="P:peptidoglycan-protein cross-linking"/>
    <property type="evidence" value="ECO:0007669"/>
    <property type="project" value="TreeGrafter"/>
</dbReference>
<dbReference type="GO" id="GO:0005576">
    <property type="term" value="C:extracellular region"/>
    <property type="evidence" value="ECO:0007669"/>
    <property type="project" value="TreeGrafter"/>
</dbReference>
<evidence type="ECO:0000256" key="11">
    <source>
        <dbReference type="SAM" id="SignalP"/>
    </source>
</evidence>
<keyword evidence="5 9" id="KW-0133">Cell shape</keyword>
<dbReference type="SUPFAM" id="SSF141523">
    <property type="entry name" value="L,D-transpeptidase catalytic domain-like"/>
    <property type="match status" value="1"/>
</dbReference>
<name>A0A1H9X8I6_9BACI</name>
<feature type="active site" description="Proton donor/acceptor" evidence="9">
    <location>
        <position position="117"/>
    </location>
</feature>
<dbReference type="SUPFAM" id="SSF47090">
    <property type="entry name" value="PGBD-like"/>
    <property type="match status" value="2"/>
</dbReference>
<dbReference type="OrthoDB" id="9787225at2"/>
<feature type="region of interest" description="Disordered" evidence="10">
    <location>
        <begin position="253"/>
        <end position="282"/>
    </location>
</feature>
<dbReference type="AlphaFoldDB" id="A0A1H9X8I6"/>
<evidence type="ECO:0000313" key="14">
    <source>
        <dbReference type="Proteomes" id="UP000198571"/>
    </source>
</evidence>
<evidence type="ECO:0000313" key="13">
    <source>
        <dbReference type="EMBL" id="SES42508.1"/>
    </source>
</evidence>
<feature type="chain" id="PRO_5011457900" evidence="11">
    <location>
        <begin position="27"/>
        <end position="342"/>
    </location>
</feature>
<dbReference type="CDD" id="cd16913">
    <property type="entry name" value="YkuD_like"/>
    <property type="match status" value="1"/>
</dbReference>
<comment type="pathway">
    <text evidence="8">Glycan biosynthesis.</text>
</comment>
<keyword evidence="11" id="KW-0732">Signal</keyword>
<dbReference type="GO" id="GO:0016740">
    <property type="term" value="F:transferase activity"/>
    <property type="evidence" value="ECO:0007669"/>
    <property type="project" value="UniProtKB-KW"/>
</dbReference>
<dbReference type="EMBL" id="FOGT01000029">
    <property type="protein sequence ID" value="SES42508.1"/>
    <property type="molecule type" value="Genomic_DNA"/>
</dbReference>
<dbReference type="PANTHER" id="PTHR30582">
    <property type="entry name" value="L,D-TRANSPEPTIDASE"/>
    <property type="match status" value="1"/>
</dbReference>
<dbReference type="InterPro" id="IPR002477">
    <property type="entry name" value="Peptidoglycan-bd-like"/>
</dbReference>
<proteinExistence type="inferred from homology"/>
<evidence type="ECO:0000256" key="7">
    <source>
        <dbReference type="ARBA" id="ARBA00023316"/>
    </source>
</evidence>
<dbReference type="InterPro" id="IPR036366">
    <property type="entry name" value="PGBDSf"/>
</dbReference>
<evidence type="ECO:0000256" key="1">
    <source>
        <dbReference type="ARBA" id="ARBA00004752"/>
    </source>
</evidence>
<keyword evidence="7 9" id="KW-0961">Cell wall biogenesis/degradation</keyword>
<protein>
    <submittedName>
        <fullName evidence="13">Peptidoglycan-binding (PGRP) domain of peptidoglycan hydrolases-containing protein</fullName>
    </submittedName>
</protein>
<dbReference type="GO" id="GO:0071972">
    <property type="term" value="F:peptidoglycan L,D-transpeptidase activity"/>
    <property type="evidence" value="ECO:0007669"/>
    <property type="project" value="TreeGrafter"/>
</dbReference>
<keyword evidence="4 13" id="KW-0378">Hydrolase</keyword>
<feature type="signal peptide" evidence="11">
    <location>
        <begin position="1"/>
        <end position="26"/>
    </location>
</feature>
<dbReference type="GO" id="GO:0008360">
    <property type="term" value="P:regulation of cell shape"/>
    <property type="evidence" value="ECO:0007669"/>
    <property type="project" value="UniProtKB-UniRule"/>
</dbReference>
<evidence type="ECO:0000256" key="9">
    <source>
        <dbReference type="PROSITE-ProRule" id="PRU01373"/>
    </source>
</evidence>
<dbReference type="PANTHER" id="PTHR30582:SF4">
    <property type="entry name" value="L,D-TRANSPEPTIDASE YQJB-RELATED"/>
    <property type="match status" value="1"/>
</dbReference>
<evidence type="ECO:0000256" key="3">
    <source>
        <dbReference type="ARBA" id="ARBA00022679"/>
    </source>
</evidence>
<accession>A0A1H9X8I6</accession>
<organism evidence="13 14">
    <name type="scientific">Salipaludibacillus aurantiacus</name>
    <dbReference type="NCBI Taxonomy" id="1601833"/>
    <lineage>
        <taxon>Bacteria</taxon>
        <taxon>Bacillati</taxon>
        <taxon>Bacillota</taxon>
        <taxon>Bacilli</taxon>
        <taxon>Bacillales</taxon>
        <taxon>Bacillaceae</taxon>
    </lineage>
</organism>
<dbReference type="GO" id="GO:0071555">
    <property type="term" value="P:cell wall organization"/>
    <property type="evidence" value="ECO:0007669"/>
    <property type="project" value="UniProtKB-UniRule"/>
</dbReference>
<dbReference type="Gene3D" id="2.40.440.10">
    <property type="entry name" value="L,D-transpeptidase catalytic domain-like"/>
    <property type="match status" value="1"/>
</dbReference>
<evidence type="ECO:0000256" key="6">
    <source>
        <dbReference type="ARBA" id="ARBA00022984"/>
    </source>
</evidence>
<gene>
    <name evidence="13" type="ORF">SAMN05518684_12918</name>
</gene>
<dbReference type="Proteomes" id="UP000198571">
    <property type="component" value="Unassembled WGS sequence"/>
</dbReference>
<keyword evidence="6 9" id="KW-0573">Peptidoglycan synthesis</keyword>
<dbReference type="Gene3D" id="1.10.101.10">
    <property type="entry name" value="PGBD-like superfamily/PGBD"/>
    <property type="match status" value="2"/>
</dbReference>
<dbReference type="Pfam" id="PF03734">
    <property type="entry name" value="YkuD"/>
    <property type="match status" value="1"/>
</dbReference>
<comment type="similarity">
    <text evidence="2">Belongs to the YkuD family.</text>
</comment>
<evidence type="ECO:0000259" key="12">
    <source>
        <dbReference type="PROSITE" id="PS52029"/>
    </source>
</evidence>
<dbReference type="FunFam" id="2.40.440.10:FF:000003">
    <property type="entry name" value="L,D-transpeptidase YciB"/>
    <property type="match status" value="1"/>
</dbReference>
<evidence type="ECO:0000256" key="4">
    <source>
        <dbReference type="ARBA" id="ARBA00022801"/>
    </source>
</evidence>
<dbReference type="RefSeq" id="WP_093056144.1">
    <property type="nucleotide sequence ID" value="NZ_FOGT01000029.1"/>
</dbReference>
<evidence type="ECO:0000256" key="5">
    <source>
        <dbReference type="ARBA" id="ARBA00022960"/>
    </source>
</evidence>
<evidence type="ECO:0000256" key="10">
    <source>
        <dbReference type="SAM" id="MobiDB-lite"/>
    </source>
</evidence>
<comment type="pathway">
    <text evidence="1 9">Cell wall biogenesis; peptidoglycan biosynthesis.</text>
</comment>
<keyword evidence="3" id="KW-0808">Transferase</keyword>
<evidence type="ECO:0000256" key="2">
    <source>
        <dbReference type="ARBA" id="ARBA00005992"/>
    </source>
</evidence>
<dbReference type="UniPathway" id="UPA00219"/>
<feature type="domain" description="L,D-TPase catalytic" evidence="12">
    <location>
        <begin position="33"/>
        <end position="157"/>
    </location>
</feature>
<feature type="active site" description="Nucleophile" evidence="9">
    <location>
        <position position="133"/>
    </location>
</feature>
<dbReference type="InterPro" id="IPR038063">
    <property type="entry name" value="Transpep_catalytic_dom"/>
</dbReference>
<dbReference type="InterPro" id="IPR005490">
    <property type="entry name" value="LD_TPept_cat_dom"/>
</dbReference>
<dbReference type="InterPro" id="IPR050979">
    <property type="entry name" value="LD-transpeptidase"/>
</dbReference>
<dbReference type="PROSITE" id="PS52029">
    <property type="entry name" value="LD_TPASE"/>
    <property type="match status" value="1"/>
</dbReference>
<keyword evidence="14" id="KW-1185">Reference proteome</keyword>
<dbReference type="Pfam" id="PF01471">
    <property type="entry name" value="PG_binding_1"/>
    <property type="match status" value="2"/>
</dbReference>
<feature type="compositionally biased region" description="Low complexity" evidence="10">
    <location>
        <begin position="253"/>
        <end position="273"/>
    </location>
</feature>
<evidence type="ECO:0000256" key="8">
    <source>
        <dbReference type="ARBA" id="ARBA00060592"/>
    </source>
</evidence>
<reference evidence="14" key="1">
    <citation type="submission" date="2016-10" db="EMBL/GenBank/DDBJ databases">
        <authorList>
            <person name="Varghese N."/>
            <person name="Submissions S."/>
        </authorList>
    </citation>
    <scope>NUCLEOTIDE SEQUENCE [LARGE SCALE GENOMIC DNA]</scope>
    <source>
        <strain evidence="14">S9</strain>
    </source>
</reference>